<feature type="transmembrane region" description="Helical" evidence="5">
    <location>
        <begin position="136"/>
        <end position="157"/>
    </location>
</feature>
<dbReference type="InterPro" id="IPR017452">
    <property type="entry name" value="GPCR_Rhodpsn_7TM"/>
</dbReference>
<dbReference type="EMBL" id="CAJNOJ010000566">
    <property type="protein sequence ID" value="CAF1486166.1"/>
    <property type="molecule type" value="Genomic_DNA"/>
</dbReference>
<evidence type="ECO:0000259" key="6">
    <source>
        <dbReference type="PROSITE" id="PS50262"/>
    </source>
</evidence>
<feature type="transmembrane region" description="Helical" evidence="5">
    <location>
        <begin position="177"/>
        <end position="204"/>
    </location>
</feature>
<feature type="transmembrane region" description="Helical" evidence="5">
    <location>
        <begin position="52"/>
        <end position="76"/>
    </location>
</feature>
<keyword evidence="3 5" id="KW-1133">Transmembrane helix</keyword>
<dbReference type="GO" id="GO:0016020">
    <property type="term" value="C:membrane"/>
    <property type="evidence" value="ECO:0007669"/>
    <property type="project" value="UniProtKB-SubCell"/>
</dbReference>
<proteinExistence type="predicted"/>
<feature type="transmembrane region" description="Helical" evidence="5">
    <location>
        <begin position="225"/>
        <end position="252"/>
    </location>
</feature>
<dbReference type="Gene3D" id="1.20.1070.10">
    <property type="entry name" value="Rhodopsin 7-helix transmembrane proteins"/>
    <property type="match status" value="1"/>
</dbReference>
<organism evidence="7 8">
    <name type="scientific">Adineta ricciae</name>
    <name type="common">Rotifer</name>
    <dbReference type="NCBI Taxonomy" id="249248"/>
    <lineage>
        <taxon>Eukaryota</taxon>
        <taxon>Metazoa</taxon>
        <taxon>Spiralia</taxon>
        <taxon>Gnathifera</taxon>
        <taxon>Rotifera</taxon>
        <taxon>Eurotatoria</taxon>
        <taxon>Bdelloidea</taxon>
        <taxon>Adinetida</taxon>
        <taxon>Adinetidae</taxon>
        <taxon>Adineta</taxon>
    </lineage>
</organism>
<name>A0A815S7X5_ADIRI</name>
<evidence type="ECO:0000256" key="2">
    <source>
        <dbReference type="ARBA" id="ARBA00022692"/>
    </source>
</evidence>
<reference evidence="7" key="1">
    <citation type="submission" date="2021-02" db="EMBL/GenBank/DDBJ databases">
        <authorList>
            <person name="Nowell W R."/>
        </authorList>
    </citation>
    <scope>NUCLEOTIDE SEQUENCE</scope>
</reference>
<feature type="domain" description="G-protein coupled receptors family 1 profile" evidence="6">
    <location>
        <begin position="28"/>
        <end position="291"/>
    </location>
</feature>
<dbReference type="GO" id="GO:0004930">
    <property type="term" value="F:G protein-coupled receptor activity"/>
    <property type="evidence" value="ECO:0007669"/>
    <property type="project" value="InterPro"/>
</dbReference>
<sequence length="319" mass="37156">MLFLTQNQQVAFVFSIISTIENIFACLISLIILTIIVSKFFYKQVKYEDKSILVLCVNVYLCAFVCELIFCSYDAQSILGDIYQINFNSLRCVLTAYAYCGFIFNLLISLVNQAFYRLCRIVYPQYRWLQSPSFYVILPPIQLILAFVLLCPTYIWQDIIYLPEDHFCFIPLSRIRSFLWLFFVAYGIPVLLLSFLYFRIILFLRKQTKNQTFVVRRQQNRDFVAIQRILIIVGILLLLGMPAAIFLIMMFITGKEHPLTPRFLLFSVGLSVLVLNVAIVFSVVQLKNIIWKTFKSNVIVPLIFSIDGTDPQRNNNSIR</sequence>
<evidence type="ECO:0000256" key="5">
    <source>
        <dbReference type="SAM" id="Phobius"/>
    </source>
</evidence>
<dbReference type="Proteomes" id="UP000663852">
    <property type="component" value="Unassembled WGS sequence"/>
</dbReference>
<accession>A0A815S7X5</accession>
<evidence type="ECO:0000256" key="3">
    <source>
        <dbReference type="ARBA" id="ARBA00022989"/>
    </source>
</evidence>
<protein>
    <recommendedName>
        <fullName evidence="6">G-protein coupled receptors family 1 profile domain-containing protein</fullName>
    </recommendedName>
</protein>
<keyword evidence="2 5" id="KW-0812">Transmembrane</keyword>
<keyword evidence="4 5" id="KW-0472">Membrane</keyword>
<evidence type="ECO:0000313" key="8">
    <source>
        <dbReference type="Proteomes" id="UP000663852"/>
    </source>
</evidence>
<gene>
    <name evidence="7" type="ORF">EDS130_LOCUS41730</name>
</gene>
<feature type="transmembrane region" description="Helical" evidence="5">
    <location>
        <begin position="264"/>
        <end position="286"/>
    </location>
</feature>
<dbReference type="AlphaFoldDB" id="A0A815S7X5"/>
<evidence type="ECO:0000256" key="1">
    <source>
        <dbReference type="ARBA" id="ARBA00004370"/>
    </source>
</evidence>
<evidence type="ECO:0000313" key="7">
    <source>
        <dbReference type="EMBL" id="CAF1486166.1"/>
    </source>
</evidence>
<feature type="transmembrane region" description="Helical" evidence="5">
    <location>
        <begin position="12"/>
        <end position="40"/>
    </location>
</feature>
<evidence type="ECO:0000256" key="4">
    <source>
        <dbReference type="ARBA" id="ARBA00023136"/>
    </source>
</evidence>
<dbReference type="Pfam" id="PF00001">
    <property type="entry name" value="7tm_1"/>
    <property type="match status" value="1"/>
</dbReference>
<dbReference type="SUPFAM" id="SSF81321">
    <property type="entry name" value="Family A G protein-coupled receptor-like"/>
    <property type="match status" value="1"/>
</dbReference>
<comment type="caution">
    <text evidence="7">The sequence shown here is derived from an EMBL/GenBank/DDBJ whole genome shotgun (WGS) entry which is preliminary data.</text>
</comment>
<dbReference type="PROSITE" id="PS50262">
    <property type="entry name" value="G_PROTEIN_RECEP_F1_2"/>
    <property type="match status" value="1"/>
</dbReference>
<feature type="transmembrane region" description="Helical" evidence="5">
    <location>
        <begin position="96"/>
        <end position="115"/>
    </location>
</feature>
<dbReference type="InterPro" id="IPR000276">
    <property type="entry name" value="GPCR_Rhodpsn"/>
</dbReference>
<comment type="subcellular location">
    <subcellularLocation>
        <location evidence="1">Membrane</location>
    </subcellularLocation>
</comment>